<dbReference type="RefSeq" id="WP_128269566.1">
    <property type="nucleotide sequence ID" value="NZ_SAUW01000008.1"/>
</dbReference>
<feature type="region of interest" description="Disordered" evidence="1">
    <location>
        <begin position="258"/>
        <end position="290"/>
    </location>
</feature>
<gene>
    <name evidence="2" type="ORF">D2T33_09075</name>
</gene>
<name>A0A443IW30_9RHOB</name>
<evidence type="ECO:0000313" key="2">
    <source>
        <dbReference type="EMBL" id="RWR12248.1"/>
    </source>
</evidence>
<accession>A0A443IW30</accession>
<feature type="compositionally biased region" description="Acidic residues" evidence="1">
    <location>
        <begin position="269"/>
        <end position="290"/>
    </location>
</feature>
<sequence length="377" mass="39234">MAGMKAENDREIEDVLASIRRLVSQDSKPEPRPAIVAVAAETPPVVAQPDADTDGSFLLLTPAQRIGEAPQTAPVPPADSTLVDELSRLENSIAEMEASVSAASADLPERAPVAEIAETNVISIAPVPRAPVEAPREVAEPAKAPVAEAVEEVAAAAPVAALEPAGAPQPEPVAVSVPAAEPVAVAEPEPAGAPALTTAPEDVGMPAELEADAEPEAVSEAEPIAASAVVAELEPAAEPEVIAEAEPVIASVPAAEAGTVADEPVQEPVTEEPVADEAVADEPVTEEAIAEEPRVGMPRFAIHRGGIDEDLRAPFQEVDDEEDQSELPGIDEDALRVLVARLIREELQGVLGQKITQNVRKLVRREIQRSLIGTDFE</sequence>
<evidence type="ECO:0000256" key="1">
    <source>
        <dbReference type="SAM" id="MobiDB-lite"/>
    </source>
</evidence>
<keyword evidence="3" id="KW-1185">Reference proteome</keyword>
<evidence type="ECO:0000313" key="3">
    <source>
        <dbReference type="Proteomes" id="UP000285710"/>
    </source>
</evidence>
<reference evidence="2 3" key="1">
    <citation type="submission" date="2019-01" db="EMBL/GenBank/DDBJ databases">
        <title>Sinorhodobacter populi sp. nov. isolated from the symptomatic bark tissue of Populus euramericana canker.</title>
        <authorList>
            <person name="Xu G."/>
        </authorList>
    </citation>
    <scope>NUCLEOTIDE SEQUENCE [LARGE SCALE GENOMIC DNA]</scope>
    <source>
        <strain evidence="2 3">2D-5</strain>
    </source>
</reference>
<protein>
    <recommendedName>
        <fullName evidence="4">DUF2497 domain-containing protein</fullName>
    </recommendedName>
</protein>
<reference evidence="2 3" key="2">
    <citation type="submission" date="2019-01" db="EMBL/GenBank/DDBJ databases">
        <authorList>
            <person name="Li Y."/>
        </authorList>
    </citation>
    <scope>NUCLEOTIDE SEQUENCE [LARGE SCALE GENOMIC DNA]</scope>
    <source>
        <strain evidence="2 3">2D-5</strain>
    </source>
</reference>
<proteinExistence type="predicted"/>
<dbReference type="Proteomes" id="UP000285710">
    <property type="component" value="Unassembled WGS sequence"/>
</dbReference>
<dbReference type="EMBL" id="SAUW01000008">
    <property type="protein sequence ID" value="RWR12248.1"/>
    <property type="molecule type" value="Genomic_DNA"/>
</dbReference>
<dbReference type="AlphaFoldDB" id="A0A443IW30"/>
<comment type="caution">
    <text evidence="2">The sequence shown here is derived from an EMBL/GenBank/DDBJ whole genome shotgun (WGS) entry which is preliminary data.</text>
</comment>
<organism evidence="2 3">
    <name type="scientific">Paenirhodobacter populi</name>
    <dbReference type="NCBI Taxonomy" id="2306993"/>
    <lineage>
        <taxon>Bacteria</taxon>
        <taxon>Pseudomonadati</taxon>
        <taxon>Pseudomonadota</taxon>
        <taxon>Alphaproteobacteria</taxon>
        <taxon>Rhodobacterales</taxon>
        <taxon>Rhodobacter group</taxon>
        <taxon>Paenirhodobacter</taxon>
    </lineage>
</organism>
<evidence type="ECO:0008006" key="4">
    <source>
        <dbReference type="Google" id="ProtNLM"/>
    </source>
</evidence>